<feature type="domain" description="ABC transporter" evidence="5">
    <location>
        <begin position="14"/>
        <end position="266"/>
    </location>
</feature>
<feature type="coiled-coil region" evidence="4">
    <location>
        <begin position="561"/>
        <end position="632"/>
    </location>
</feature>
<dbReference type="CDD" id="cd03221">
    <property type="entry name" value="ABCF_EF-3"/>
    <property type="match status" value="2"/>
</dbReference>
<dbReference type="GO" id="GO:0016887">
    <property type="term" value="F:ATP hydrolysis activity"/>
    <property type="evidence" value="ECO:0007669"/>
    <property type="project" value="InterPro"/>
</dbReference>
<keyword evidence="2" id="KW-0547">Nucleotide-binding</keyword>
<name>A0A140DWV1_9FIRM</name>
<keyword evidence="3" id="KW-0067">ATP-binding</keyword>
<dbReference type="PANTHER" id="PTHR42855:SF2">
    <property type="entry name" value="DRUG RESISTANCE ABC TRANSPORTER,ATP-BINDING PROTEIN"/>
    <property type="match status" value="1"/>
</dbReference>
<dbReference type="InterPro" id="IPR017871">
    <property type="entry name" value="ABC_transporter-like_CS"/>
</dbReference>
<keyword evidence="1" id="KW-0677">Repeat</keyword>
<dbReference type="InterPro" id="IPR051309">
    <property type="entry name" value="ABCF_ATPase"/>
</dbReference>
<dbReference type="InterPro" id="IPR027417">
    <property type="entry name" value="P-loop_NTPase"/>
</dbReference>
<protein>
    <recommendedName>
        <fullName evidence="5">ABC transporter domain-containing protein</fullName>
    </recommendedName>
</protein>
<keyword evidence="7" id="KW-1185">Reference proteome</keyword>
<sequence>MTHSSRKEVQTVKLQISDGYKSFGAFDILEGAGLQVKGSEKIGLVGRNGAGKTTLLRIMAGEEDLDRGQVIVPKNVQVGTLSQITFSDLDRTVHEALLEVFEPLKQLERDMETLTRVLETDPSEANLEKFDRLQTEYQAKGGYEYEKELKTVFHHFGFSEEDLDRKLSEFSSGQRTRIGLVKLLLSKPDVLLLDEPTNHLDIGSIEWLEGYVKRYPGAVIIVSHDRMFLDHVVDEIAEIEFGKVRIWPGSYTQFVKAKEDWLEKNHDAYMRQQEQIRNMEALIEKFRYKKNKAAFAQSKIKQLDRMERIEDSKSDRSRMKARFTSARPGGKRVLETDHLQAGYESVLADATFTLMKGERLGIVGPNGTGKSTFMKTIAGKLAPLSGTFRWGHQVDLGYFDQDTAQDTGTGTVIDELWDVAPNATQTEIRSTLASFLFTQDEVFKDISDISGGERVRLALAKLMLAHDNVLLLDEPTNHLDIPAREALEDSLKDYDGTVVFVSHDRMFLEKSATKILEIRDGKTTLFDGGYADYLEGRAEPVQEETRAAEKKPAAKASFQDQKALKNRIRKLEELIGQEEEKLEAMRELRYEPEYYQDYRKMEELDAQIDDQHNAIAALYREWEEKLAQVEEAEE</sequence>
<dbReference type="Proteomes" id="UP000069771">
    <property type="component" value="Chromosome"/>
</dbReference>
<dbReference type="STRING" id="1702221.AALO17_19940"/>
<dbReference type="FunFam" id="3.40.50.300:FF:000309">
    <property type="entry name" value="ABC transporter ATP-binding protein"/>
    <property type="match status" value="1"/>
</dbReference>
<dbReference type="SMART" id="SM00382">
    <property type="entry name" value="AAA"/>
    <property type="match status" value="2"/>
</dbReference>
<dbReference type="PANTHER" id="PTHR42855">
    <property type="entry name" value="ABC TRANSPORTER ATP-BINDING SUBUNIT"/>
    <property type="match status" value="1"/>
</dbReference>
<dbReference type="InterPro" id="IPR003439">
    <property type="entry name" value="ABC_transporter-like_ATP-bd"/>
</dbReference>
<dbReference type="SUPFAM" id="SSF52540">
    <property type="entry name" value="P-loop containing nucleoside triphosphate hydrolases"/>
    <property type="match status" value="2"/>
</dbReference>
<gene>
    <name evidence="6" type="ORF">AALO17_19940</name>
</gene>
<accession>A0A140DWV1</accession>
<dbReference type="EMBL" id="CP011391">
    <property type="protein sequence ID" value="AMK55128.1"/>
    <property type="molecule type" value="Genomic_DNA"/>
</dbReference>
<dbReference type="InterPro" id="IPR032781">
    <property type="entry name" value="ABC_tran_Xtn"/>
</dbReference>
<dbReference type="PROSITE" id="PS50893">
    <property type="entry name" value="ABC_TRANSPORTER_2"/>
    <property type="match status" value="2"/>
</dbReference>
<proteinExistence type="predicted"/>
<evidence type="ECO:0000256" key="2">
    <source>
        <dbReference type="ARBA" id="ARBA00022741"/>
    </source>
</evidence>
<dbReference type="PROSITE" id="PS00211">
    <property type="entry name" value="ABC_TRANSPORTER_1"/>
    <property type="match status" value="2"/>
</dbReference>
<organism evidence="6 7">
    <name type="scientific">Faecalibaculum rodentium</name>
    <dbReference type="NCBI Taxonomy" id="1702221"/>
    <lineage>
        <taxon>Bacteria</taxon>
        <taxon>Bacillati</taxon>
        <taxon>Bacillota</taxon>
        <taxon>Erysipelotrichia</taxon>
        <taxon>Erysipelotrichales</taxon>
        <taxon>Erysipelotrichaceae</taxon>
        <taxon>Faecalibaculum</taxon>
    </lineage>
</organism>
<dbReference type="Pfam" id="PF12848">
    <property type="entry name" value="ABC_tran_Xtn"/>
    <property type="match status" value="1"/>
</dbReference>
<evidence type="ECO:0000313" key="7">
    <source>
        <dbReference type="Proteomes" id="UP000069771"/>
    </source>
</evidence>
<dbReference type="NCBIfam" id="NF000355">
    <property type="entry name" value="ribo_prot_ABC_F"/>
    <property type="match status" value="1"/>
</dbReference>
<feature type="domain" description="ABC transporter" evidence="5">
    <location>
        <begin position="331"/>
        <end position="545"/>
    </location>
</feature>
<dbReference type="GO" id="GO:0005524">
    <property type="term" value="F:ATP binding"/>
    <property type="evidence" value="ECO:0007669"/>
    <property type="project" value="UniProtKB-KW"/>
</dbReference>
<dbReference type="GO" id="GO:0003676">
    <property type="term" value="F:nucleic acid binding"/>
    <property type="evidence" value="ECO:0007669"/>
    <property type="project" value="UniProtKB-ARBA"/>
</dbReference>
<evidence type="ECO:0000256" key="1">
    <source>
        <dbReference type="ARBA" id="ARBA00022737"/>
    </source>
</evidence>
<reference evidence="6 7" key="1">
    <citation type="journal article" date="2016" name="Gut Pathog.">
        <title>Whole genome sequencing of "Faecalibaculum rodentium" ALO17, isolated from C57BL/6J laboratory mouse feces.</title>
        <authorList>
            <person name="Lim S."/>
            <person name="Chang D.H."/>
            <person name="Ahn S."/>
            <person name="Kim B.C."/>
        </authorList>
    </citation>
    <scope>NUCLEOTIDE SEQUENCE [LARGE SCALE GENOMIC DNA]</scope>
    <source>
        <strain evidence="6 7">Alo17</strain>
    </source>
</reference>
<dbReference type="KEGG" id="fro:AALO17_19940"/>
<dbReference type="Gene3D" id="3.40.50.300">
    <property type="entry name" value="P-loop containing nucleotide triphosphate hydrolases"/>
    <property type="match status" value="2"/>
</dbReference>
<dbReference type="PATRIC" id="fig|1702221.3.peg.1941"/>
<dbReference type="FunFam" id="3.40.50.300:FF:000011">
    <property type="entry name" value="Putative ABC transporter ATP-binding component"/>
    <property type="match status" value="1"/>
</dbReference>
<evidence type="ECO:0000256" key="4">
    <source>
        <dbReference type="SAM" id="Coils"/>
    </source>
</evidence>
<dbReference type="Pfam" id="PF00005">
    <property type="entry name" value="ABC_tran"/>
    <property type="match status" value="2"/>
</dbReference>
<dbReference type="AlphaFoldDB" id="A0A140DWV1"/>
<dbReference type="InterPro" id="IPR003593">
    <property type="entry name" value="AAA+_ATPase"/>
</dbReference>
<evidence type="ECO:0000313" key="6">
    <source>
        <dbReference type="EMBL" id="AMK55128.1"/>
    </source>
</evidence>
<keyword evidence="4" id="KW-0175">Coiled coil</keyword>
<evidence type="ECO:0000256" key="3">
    <source>
        <dbReference type="ARBA" id="ARBA00022840"/>
    </source>
</evidence>
<evidence type="ECO:0000259" key="5">
    <source>
        <dbReference type="PROSITE" id="PS50893"/>
    </source>
</evidence>